<feature type="binding site" evidence="11">
    <location>
        <position position="172"/>
    </location>
    <ligand>
        <name>ATP</name>
        <dbReference type="ChEBI" id="CHEBI:30616"/>
    </ligand>
</feature>
<evidence type="ECO:0000313" key="15">
    <source>
        <dbReference type="EMBL" id="SFH67148.1"/>
    </source>
</evidence>
<dbReference type="EMBL" id="FOOI01000027">
    <property type="protein sequence ID" value="SFH67148.1"/>
    <property type="molecule type" value="Genomic_DNA"/>
</dbReference>
<dbReference type="Gene3D" id="3.40.1160.10">
    <property type="entry name" value="Acetylglutamate kinase-like"/>
    <property type="match status" value="1"/>
</dbReference>
<dbReference type="GO" id="GO:0033862">
    <property type="term" value="F:UMP kinase activity"/>
    <property type="evidence" value="ECO:0007669"/>
    <property type="project" value="UniProtKB-EC"/>
</dbReference>
<dbReference type="PANTHER" id="PTHR42833">
    <property type="entry name" value="URIDYLATE KINASE"/>
    <property type="match status" value="1"/>
</dbReference>
<evidence type="ECO:0000313" key="14">
    <source>
        <dbReference type="EMBL" id="NYH86348.1"/>
    </source>
</evidence>
<evidence type="ECO:0000256" key="11">
    <source>
        <dbReference type="HAMAP-Rule" id="MF_01220"/>
    </source>
</evidence>
<comment type="caution">
    <text evidence="11">Lacks conserved residue(s) required for the propagation of feature annotation.</text>
</comment>
<evidence type="ECO:0000313" key="17">
    <source>
        <dbReference type="Proteomes" id="UP000533017"/>
    </source>
</evidence>
<dbReference type="Proteomes" id="UP000533017">
    <property type="component" value="Unassembled WGS sequence"/>
</dbReference>
<dbReference type="PANTHER" id="PTHR42833:SF4">
    <property type="entry name" value="URIDYLATE KINASE PUMPKIN, CHLOROPLASTIC"/>
    <property type="match status" value="1"/>
</dbReference>
<reference evidence="14 17" key="2">
    <citation type="submission" date="2020-07" db="EMBL/GenBank/DDBJ databases">
        <title>Sequencing the genomes of 1000 actinobacteria strains.</title>
        <authorList>
            <person name="Klenk H.-P."/>
        </authorList>
    </citation>
    <scope>NUCLEOTIDE SEQUENCE [LARGE SCALE GENOMIC DNA]</scope>
    <source>
        <strain evidence="14 17">DSM 45117</strain>
    </source>
</reference>
<organism evidence="15 16">
    <name type="scientific">Actinopolymorpha cephalotaxi</name>
    <dbReference type="NCBI Taxonomy" id="504797"/>
    <lineage>
        <taxon>Bacteria</taxon>
        <taxon>Bacillati</taxon>
        <taxon>Actinomycetota</taxon>
        <taxon>Actinomycetes</taxon>
        <taxon>Propionibacteriales</taxon>
        <taxon>Actinopolymorphaceae</taxon>
        <taxon>Actinopolymorpha</taxon>
    </lineage>
</organism>
<evidence type="ECO:0000256" key="2">
    <source>
        <dbReference type="ARBA" id="ARBA00004791"/>
    </source>
</evidence>
<dbReference type="InterPro" id="IPR015963">
    <property type="entry name" value="Uridylate_kinase_bac"/>
</dbReference>
<keyword evidence="12" id="KW-0732">Signal</keyword>
<feature type="binding site" evidence="11">
    <location>
        <position position="54"/>
    </location>
    <ligand>
        <name>ATP</name>
        <dbReference type="ChEBI" id="CHEBI:30616"/>
    </ligand>
</feature>
<dbReference type="InterPro" id="IPR011817">
    <property type="entry name" value="Uridylate_kinase"/>
</dbReference>
<dbReference type="UniPathway" id="UPA00159">
    <property type="reaction ID" value="UER00275"/>
</dbReference>
<comment type="pathway">
    <text evidence="2 11">Pyrimidine metabolism; CTP biosynthesis via de novo pathway; UDP from UMP (UMPK route): step 1/1.</text>
</comment>
<dbReference type="HAMAP" id="MF_01220_B">
    <property type="entry name" value="PyrH_B"/>
    <property type="match status" value="1"/>
</dbReference>
<proteinExistence type="inferred from homology"/>
<dbReference type="GO" id="GO:0005737">
    <property type="term" value="C:cytoplasm"/>
    <property type="evidence" value="ECO:0007669"/>
    <property type="project" value="UniProtKB-SubCell"/>
</dbReference>
<comment type="similarity">
    <text evidence="3 11">Belongs to the UMP kinase family.</text>
</comment>
<keyword evidence="8 11" id="KW-0067">ATP-binding</keyword>
<feature type="chain" id="PRO_5039054829" description="Uridylate kinase" evidence="12">
    <location>
        <begin position="19"/>
        <end position="246"/>
    </location>
</feature>
<keyword evidence="7 11" id="KW-0418">Kinase</keyword>
<accession>A0A1I3BXR6</accession>
<dbReference type="Proteomes" id="UP000199052">
    <property type="component" value="Unassembled WGS sequence"/>
</dbReference>
<dbReference type="NCBIfam" id="TIGR02075">
    <property type="entry name" value="pyrH_bact"/>
    <property type="match status" value="1"/>
</dbReference>
<dbReference type="CDD" id="cd04254">
    <property type="entry name" value="AAK_UMPK-PyrH-Ec"/>
    <property type="match status" value="1"/>
</dbReference>
<comment type="activity regulation">
    <text evidence="11">Inhibited by UTP.</text>
</comment>
<feature type="binding site" evidence="11">
    <location>
        <begin position="11"/>
        <end position="14"/>
    </location>
    <ligand>
        <name>ATP</name>
        <dbReference type="ChEBI" id="CHEBI:30616"/>
    </ligand>
</feature>
<dbReference type="PIRSF" id="PIRSF005650">
    <property type="entry name" value="Uridylate_kin"/>
    <property type="match status" value="1"/>
</dbReference>
<comment type="function">
    <text evidence="11">Catalyzes the reversible phosphorylation of UMP to UDP.</text>
</comment>
<evidence type="ECO:0000256" key="12">
    <source>
        <dbReference type="SAM" id="SignalP"/>
    </source>
</evidence>
<comment type="subcellular location">
    <subcellularLocation>
        <location evidence="1 11">Cytoplasm</location>
    </subcellularLocation>
</comment>
<dbReference type="SUPFAM" id="SSF53633">
    <property type="entry name" value="Carbamate kinase-like"/>
    <property type="match status" value="1"/>
</dbReference>
<dbReference type="InterPro" id="IPR001048">
    <property type="entry name" value="Asp/Glu/Uridylate_kinase"/>
</dbReference>
<comment type="catalytic activity">
    <reaction evidence="10 11">
        <text>UMP + ATP = UDP + ADP</text>
        <dbReference type="Rhea" id="RHEA:24400"/>
        <dbReference type="ChEBI" id="CHEBI:30616"/>
        <dbReference type="ChEBI" id="CHEBI:57865"/>
        <dbReference type="ChEBI" id="CHEBI:58223"/>
        <dbReference type="ChEBI" id="CHEBI:456216"/>
        <dbReference type="EC" id="2.7.4.22"/>
    </reaction>
</comment>
<dbReference type="GO" id="GO:0005524">
    <property type="term" value="F:ATP binding"/>
    <property type="evidence" value="ECO:0007669"/>
    <property type="project" value="UniProtKB-KW"/>
</dbReference>
<gene>
    <name evidence="11" type="primary">pyrH</name>
    <name evidence="14" type="ORF">FHR37_005199</name>
    <name evidence="15" type="ORF">SAMN05421678_12760</name>
</gene>
<evidence type="ECO:0000256" key="7">
    <source>
        <dbReference type="ARBA" id="ARBA00022777"/>
    </source>
</evidence>
<evidence type="ECO:0000256" key="8">
    <source>
        <dbReference type="ARBA" id="ARBA00022840"/>
    </source>
</evidence>
<keyword evidence="5 11" id="KW-0808">Transferase</keyword>
<evidence type="ECO:0000256" key="9">
    <source>
        <dbReference type="ARBA" id="ARBA00022975"/>
    </source>
</evidence>
<dbReference type="EC" id="2.7.4.22" evidence="11"/>
<dbReference type="STRING" id="504797.SAMN05421678_12760"/>
<feature type="binding site" evidence="11">
    <location>
        <begin position="135"/>
        <end position="142"/>
    </location>
    <ligand>
        <name>UMP</name>
        <dbReference type="ChEBI" id="CHEBI:57865"/>
    </ligand>
</feature>
<evidence type="ECO:0000256" key="1">
    <source>
        <dbReference type="ARBA" id="ARBA00004496"/>
    </source>
</evidence>
<keyword evidence="9 11" id="KW-0665">Pyrimidine biosynthesis</keyword>
<sequence length="246" mass="26514">MMSRYGRILIKLSGQAVAGTLSSGFSADALDHLAREVLRARDLGLQVAIVVGGGNVFRGSSADEWGIDRVEADSIGMLSTLINAILLRGKISALSDHDVRVMTAIPINSVAEPYIRLRALNHLAKGKIVVLACGIGQPYVTTDYPSVQRAAEIDADAILVAKHGADGVYESDPNVNKDARRYRSISYDRVLAQGLRVMDQAAFILARDQKLPLHVFDIDRAGVMAGICQGEEHGTYIAGDVETEWA</sequence>
<evidence type="ECO:0000313" key="16">
    <source>
        <dbReference type="Proteomes" id="UP000199052"/>
    </source>
</evidence>
<evidence type="ECO:0000256" key="4">
    <source>
        <dbReference type="ARBA" id="ARBA00022490"/>
    </source>
</evidence>
<evidence type="ECO:0000256" key="5">
    <source>
        <dbReference type="ARBA" id="ARBA00022679"/>
    </source>
</evidence>
<keyword evidence="4 11" id="KW-0963">Cytoplasm</keyword>
<dbReference type="InterPro" id="IPR036393">
    <property type="entry name" value="AceGlu_kinase-like_sf"/>
</dbReference>
<feature type="binding site" evidence="11">
    <location>
        <position position="169"/>
    </location>
    <ligand>
        <name>ATP</name>
        <dbReference type="ChEBI" id="CHEBI:30616"/>
    </ligand>
</feature>
<evidence type="ECO:0000256" key="3">
    <source>
        <dbReference type="ARBA" id="ARBA00007614"/>
    </source>
</evidence>
<feature type="binding site" evidence="11">
    <location>
        <position position="53"/>
    </location>
    <ligand>
        <name>UMP</name>
        <dbReference type="ChEBI" id="CHEBI:57865"/>
    </ligand>
</feature>
<dbReference type="FunFam" id="3.40.1160.10:FF:000001">
    <property type="entry name" value="Uridylate kinase"/>
    <property type="match status" value="1"/>
</dbReference>
<dbReference type="GO" id="GO:0006225">
    <property type="term" value="P:UDP biosynthetic process"/>
    <property type="evidence" value="ECO:0007669"/>
    <property type="project" value="TreeGrafter"/>
</dbReference>
<keyword evidence="17" id="KW-1185">Reference proteome</keyword>
<dbReference type="GO" id="GO:0044210">
    <property type="term" value="P:'de novo' CTP biosynthetic process"/>
    <property type="evidence" value="ECO:0007669"/>
    <property type="project" value="UniProtKB-UniRule"/>
</dbReference>
<dbReference type="Pfam" id="PF00696">
    <property type="entry name" value="AA_kinase"/>
    <property type="match status" value="1"/>
</dbReference>
<protein>
    <recommendedName>
        <fullName evidence="11">Uridylate kinase</fullName>
        <shortName evidence="11">UK</shortName>
        <ecNumber evidence="11">2.7.4.22</ecNumber>
    </recommendedName>
    <alternativeName>
        <fullName evidence="11">Uridine monophosphate kinase</fullName>
        <shortName evidence="11">UMP kinase</shortName>
        <shortName evidence="11">UMPK</shortName>
    </alternativeName>
</protein>
<name>A0A1I3BXR6_9ACTN</name>
<feature type="binding site" evidence="11">
    <location>
        <position position="73"/>
    </location>
    <ligand>
        <name>UMP</name>
        <dbReference type="ChEBI" id="CHEBI:57865"/>
    </ligand>
</feature>
<evidence type="ECO:0000256" key="10">
    <source>
        <dbReference type="ARBA" id="ARBA00047767"/>
    </source>
</evidence>
<evidence type="ECO:0000259" key="13">
    <source>
        <dbReference type="Pfam" id="PF00696"/>
    </source>
</evidence>
<dbReference type="AlphaFoldDB" id="A0A1I3BXR6"/>
<feature type="signal peptide" evidence="12">
    <location>
        <begin position="1"/>
        <end position="18"/>
    </location>
</feature>
<dbReference type="RefSeq" id="WP_237769134.1">
    <property type="nucleotide sequence ID" value="NZ_FOOI01000027.1"/>
</dbReference>
<comment type="subunit">
    <text evidence="11">Homohexamer.</text>
</comment>
<feature type="domain" description="Aspartate/glutamate/uridylate kinase" evidence="13">
    <location>
        <begin position="7"/>
        <end position="217"/>
    </location>
</feature>
<reference evidence="15 16" key="1">
    <citation type="submission" date="2016-10" db="EMBL/GenBank/DDBJ databases">
        <authorList>
            <person name="de Groot N.N."/>
        </authorList>
    </citation>
    <scope>NUCLEOTIDE SEQUENCE [LARGE SCALE GENOMIC DNA]</scope>
    <source>
        <strain evidence="15 16">CPCC 202808</strain>
    </source>
</reference>
<feature type="binding site" evidence="11">
    <location>
        <position position="58"/>
    </location>
    <ligand>
        <name>ATP</name>
        <dbReference type="ChEBI" id="CHEBI:30616"/>
    </ligand>
</feature>
<keyword evidence="6 11" id="KW-0547">Nucleotide-binding</keyword>
<evidence type="ECO:0000256" key="6">
    <source>
        <dbReference type="ARBA" id="ARBA00022741"/>
    </source>
</evidence>
<dbReference type="EMBL" id="JACBZA010000001">
    <property type="protein sequence ID" value="NYH86348.1"/>
    <property type="molecule type" value="Genomic_DNA"/>
</dbReference>